<comment type="caution">
    <text evidence="2">The sequence shown here is derived from an EMBL/GenBank/DDBJ whole genome shotgun (WGS) entry which is preliminary data.</text>
</comment>
<evidence type="ECO:0000313" key="2">
    <source>
        <dbReference type="EMBL" id="CAL4065886.1"/>
    </source>
</evidence>
<proteinExistence type="predicted"/>
<evidence type="ECO:0000313" key="3">
    <source>
        <dbReference type="Proteomes" id="UP001497623"/>
    </source>
</evidence>
<dbReference type="Proteomes" id="UP001497623">
    <property type="component" value="Unassembled WGS sequence"/>
</dbReference>
<feature type="chain" id="PRO_5043707745" description="Melanin-concentrating hormone" evidence="1">
    <location>
        <begin position="18"/>
        <end position="213"/>
    </location>
</feature>
<keyword evidence="3" id="KW-1185">Reference proteome</keyword>
<reference evidence="2 3" key="1">
    <citation type="submission" date="2024-05" db="EMBL/GenBank/DDBJ databases">
        <authorList>
            <person name="Wallberg A."/>
        </authorList>
    </citation>
    <scope>NUCLEOTIDE SEQUENCE [LARGE SCALE GENOMIC DNA]</scope>
</reference>
<dbReference type="AlphaFoldDB" id="A0AAV2PXQ9"/>
<protein>
    <recommendedName>
        <fullName evidence="4">Melanin-concentrating hormone</fullName>
    </recommendedName>
</protein>
<gene>
    <name evidence="2" type="ORF">MNOR_LOCUS5133</name>
</gene>
<evidence type="ECO:0000256" key="1">
    <source>
        <dbReference type="SAM" id="SignalP"/>
    </source>
</evidence>
<feature type="signal peptide" evidence="1">
    <location>
        <begin position="1"/>
        <end position="17"/>
    </location>
</feature>
<organism evidence="2 3">
    <name type="scientific">Meganyctiphanes norvegica</name>
    <name type="common">Northern krill</name>
    <name type="synonym">Thysanopoda norvegica</name>
    <dbReference type="NCBI Taxonomy" id="48144"/>
    <lineage>
        <taxon>Eukaryota</taxon>
        <taxon>Metazoa</taxon>
        <taxon>Ecdysozoa</taxon>
        <taxon>Arthropoda</taxon>
        <taxon>Crustacea</taxon>
        <taxon>Multicrustacea</taxon>
        <taxon>Malacostraca</taxon>
        <taxon>Eumalacostraca</taxon>
        <taxon>Eucarida</taxon>
        <taxon>Euphausiacea</taxon>
        <taxon>Euphausiidae</taxon>
        <taxon>Meganyctiphanes</taxon>
    </lineage>
</organism>
<sequence length="213" mass="24134">MPRFLVLVLLHISSTMSTKILPPKNTSSWSANDEDPQQLSYEAFPSSQNSNLDFLSQDTYIPRGGYVAPLTIKDILDASSLTSLADDITQSQNEDDFMYTDDSEVDKRSGALPPKRLGSVVELYRSVAKGLQPFLRASYRNTNADSRGMRELSQPIMEKPISMRSSSRSLRGVDGRPLVRRSVRRRRPAACKFSPFTLVCWQTQLQRRKMLNR</sequence>
<dbReference type="EMBL" id="CAXKWB010001944">
    <property type="protein sequence ID" value="CAL4065886.1"/>
    <property type="molecule type" value="Genomic_DNA"/>
</dbReference>
<keyword evidence="1" id="KW-0732">Signal</keyword>
<accession>A0AAV2PXQ9</accession>
<name>A0AAV2PXQ9_MEGNR</name>
<evidence type="ECO:0008006" key="4">
    <source>
        <dbReference type="Google" id="ProtNLM"/>
    </source>
</evidence>